<name>A0A927GQF8_9BACL</name>
<accession>A0A927GQF8</accession>
<sequence length="243" mass="28463">MRRRSDVVEPLYQTTITCPCCEQAYKTSRVRPSFKVAVRRDADFCTYYKSGAVNPEYYVVRVCPRCGFASTENAVQQLSERQKASYAARIGSSWQMRDYGGERSWQQALDCYKLALICAQTIGDKDRIIAGLLHHIAWLYREHGDQEQELRFLRFALDAYVRVYELEGSPDNQARLMYLMGELHRRLDEPYEAVKWFGRVINDKKIMDAAMIRASREQWQVLREDMLQKRLELPEELENPGRA</sequence>
<evidence type="ECO:0000313" key="2">
    <source>
        <dbReference type="Proteomes" id="UP000621560"/>
    </source>
</evidence>
<organism evidence="1 2">
    <name type="scientific">Paenibacillus sabuli</name>
    <dbReference type="NCBI Taxonomy" id="2772509"/>
    <lineage>
        <taxon>Bacteria</taxon>
        <taxon>Bacillati</taxon>
        <taxon>Bacillota</taxon>
        <taxon>Bacilli</taxon>
        <taxon>Bacillales</taxon>
        <taxon>Paenibacillaceae</taxon>
        <taxon>Paenibacillus</taxon>
    </lineage>
</organism>
<gene>
    <name evidence="1" type="ORF">IDH44_03980</name>
</gene>
<dbReference type="InterPro" id="IPR018708">
    <property type="entry name" value="DUF2225"/>
</dbReference>
<dbReference type="AlphaFoldDB" id="A0A927GQF8"/>
<dbReference type="EMBL" id="JACXIZ010000010">
    <property type="protein sequence ID" value="MBD2844338.1"/>
    <property type="molecule type" value="Genomic_DNA"/>
</dbReference>
<dbReference type="Gene3D" id="1.25.40.10">
    <property type="entry name" value="Tetratricopeptide repeat domain"/>
    <property type="match status" value="1"/>
</dbReference>
<proteinExistence type="predicted"/>
<dbReference type="Pfam" id="PF09986">
    <property type="entry name" value="DUF2225"/>
    <property type="match status" value="1"/>
</dbReference>
<dbReference type="SUPFAM" id="SSF48452">
    <property type="entry name" value="TPR-like"/>
    <property type="match status" value="1"/>
</dbReference>
<reference evidence="1" key="1">
    <citation type="submission" date="2020-09" db="EMBL/GenBank/DDBJ databases">
        <title>A novel bacterium of genus Paenibacillus, isolated from South China Sea.</title>
        <authorList>
            <person name="Huang H."/>
            <person name="Mo K."/>
            <person name="Hu Y."/>
        </authorList>
    </citation>
    <scope>NUCLEOTIDE SEQUENCE</scope>
    <source>
        <strain evidence="1">IB182496</strain>
    </source>
</reference>
<evidence type="ECO:0000313" key="1">
    <source>
        <dbReference type="EMBL" id="MBD2844338.1"/>
    </source>
</evidence>
<protein>
    <submittedName>
        <fullName evidence="1">DUF2225 domain-containing protein</fullName>
    </submittedName>
</protein>
<dbReference type="InterPro" id="IPR011990">
    <property type="entry name" value="TPR-like_helical_dom_sf"/>
</dbReference>
<dbReference type="Proteomes" id="UP000621560">
    <property type="component" value="Unassembled WGS sequence"/>
</dbReference>
<keyword evidence="2" id="KW-1185">Reference proteome</keyword>
<comment type="caution">
    <text evidence="1">The sequence shown here is derived from an EMBL/GenBank/DDBJ whole genome shotgun (WGS) entry which is preliminary data.</text>
</comment>